<dbReference type="SUPFAM" id="SSF50475">
    <property type="entry name" value="FMN-binding split barrel"/>
    <property type="match status" value="1"/>
</dbReference>
<protein>
    <submittedName>
        <fullName evidence="5">Flavin reductase family protein</fullName>
    </submittedName>
</protein>
<dbReference type="RefSeq" id="WP_344308609.1">
    <property type="nucleotide sequence ID" value="NZ_BAAANO010000014.1"/>
</dbReference>
<feature type="region of interest" description="Disordered" evidence="3">
    <location>
        <begin position="1"/>
        <end position="27"/>
    </location>
</feature>
<comment type="caution">
    <text evidence="5">The sequence shown here is derived from an EMBL/GenBank/DDBJ whole genome shotgun (WGS) entry which is preliminary data.</text>
</comment>
<keyword evidence="6" id="KW-1185">Reference proteome</keyword>
<comment type="similarity">
    <text evidence="1">Belongs to the non-flavoprotein flavin reductase family.</text>
</comment>
<evidence type="ECO:0000259" key="4">
    <source>
        <dbReference type="SMART" id="SM00903"/>
    </source>
</evidence>
<evidence type="ECO:0000256" key="2">
    <source>
        <dbReference type="ARBA" id="ARBA00023002"/>
    </source>
</evidence>
<evidence type="ECO:0000313" key="6">
    <source>
        <dbReference type="Proteomes" id="UP001500755"/>
    </source>
</evidence>
<reference evidence="6" key="1">
    <citation type="journal article" date="2019" name="Int. J. Syst. Evol. Microbiol.">
        <title>The Global Catalogue of Microorganisms (GCM) 10K type strain sequencing project: providing services to taxonomists for standard genome sequencing and annotation.</title>
        <authorList>
            <consortium name="The Broad Institute Genomics Platform"/>
            <consortium name="The Broad Institute Genome Sequencing Center for Infectious Disease"/>
            <person name="Wu L."/>
            <person name="Ma J."/>
        </authorList>
    </citation>
    <scope>NUCLEOTIDE SEQUENCE [LARGE SCALE GENOMIC DNA]</scope>
    <source>
        <strain evidence="6">JCM 14546</strain>
    </source>
</reference>
<name>A0ABP5EWE2_9MICO</name>
<dbReference type="InterPro" id="IPR012349">
    <property type="entry name" value="Split_barrel_FMN-bd"/>
</dbReference>
<dbReference type="Gene3D" id="2.30.110.10">
    <property type="entry name" value="Electron Transport, Fmn-binding Protein, Chain A"/>
    <property type="match status" value="1"/>
</dbReference>
<organism evidence="5 6">
    <name type="scientific">Brevibacterium samyangense</name>
    <dbReference type="NCBI Taxonomy" id="366888"/>
    <lineage>
        <taxon>Bacteria</taxon>
        <taxon>Bacillati</taxon>
        <taxon>Actinomycetota</taxon>
        <taxon>Actinomycetes</taxon>
        <taxon>Micrococcales</taxon>
        <taxon>Brevibacteriaceae</taxon>
        <taxon>Brevibacterium</taxon>
    </lineage>
</organism>
<dbReference type="SMART" id="SM00903">
    <property type="entry name" value="Flavin_Reduct"/>
    <property type="match status" value="1"/>
</dbReference>
<dbReference type="InterPro" id="IPR050268">
    <property type="entry name" value="NADH-dep_flavin_reductase"/>
</dbReference>
<evidence type="ECO:0000256" key="1">
    <source>
        <dbReference type="ARBA" id="ARBA00008898"/>
    </source>
</evidence>
<dbReference type="PANTHER" id="PTHR30466:SF11">
    <property type="entry name" value="FLAVIN-DEPENDENT MONOOXYGENASE, REDUCTASE SUBUNIT HSAB"/>
    <property type="match status" value="1"/>
</dbReference>
<evidence type="ECO:0000313" key="5">
    <source>
        <dbReference type="EMBL" id="GAA2006657.1"/>
    </source>
</evidence>
<dbReference type="InterPro" id="IPR002563">
    <property type="entry name" value="Flavin_Rdtase-like_dom"/>
</dbReference>
<evidence type="ECO:0000256" key="3">
    <source>
        <dbReference type="SAM" id="MobiDB-lite"/>
    </source>
</evidence>
<gene>
    <name evidence="5" type="ORF">GCM10009755_16010</name>
</gene>
<accession>A0ABP5EWE2</accession>
<dbReference type="PANTHER" id="PTHR30466">
    <property type="entry name" value="FLAVIN REDUCTASE"/>
    <property type="match status" value="1"/>
</dbReference>
<dbReference type="Proteomes" id="UP001500755">
    <property type="component" value="Unassembled WGS sequence"/>
</dbReference>
<proteinExistence type="inferred from homology"/>
<feature type="compositionally biased region" description="Low complexity" evidence="3">
    <location>
        <begin position="16"/>
        <end position="27"/>
    </location>
</feature>
<dbReference type="EMBL" id="BAAANO010000014">
    <property type="protein sequence ID" value="GAA2006657.1"/>
    <property type="molecule type" value="Genomic_DNA"/>
</dbReference>
<feature type="domain" description="Flavin reductase like" evidence="4">
    <location>
        <begin position="47"/>
        <end position="190"/>
    </location>
</feature>
<sequence>MNTRTEYSVLQDAARSEAASRTGTAAGRGVTDSALTDLSPLRLRSIMGNFGSGVTVITSATPDGPAGFTCQSFTSLSLEPALVTFNPARSSSTWPRIREIGSFTVNVLGADQQALSGQFARSGTDKFAGVDWTESPFGNPILPGAVTWIDCTLHAEYDGGDHTIVVGAVHALASNDEAEPLLFVRGSYRGLQPLTEAAVSR</sequence>
<keyword evidence="2" id="KW-0560">Oxidoreductase</keyword>
<dbReference type="Pfam" id="PF01613">
    <property type="entry name" value="Flavin_Reduct"/>
    <property type="match status" value="1"/>
</dbReference>